<protein>
    <submittedName>
        <fullName evidence="9">Alanine adding enzyme</fullName>
        <ecNumber evidence="9">2.3.2.-</ecNumber>
    </submittedName>
</protein>
<feature type="coiled-coil region" evidence="8">
    <location>
        <begin position="243"/>
        <end position="270"/>
    </location>
</feature>
<organism evidence="9 10">
    <name type="scientific">Streptococcus loxodontisalivarius</name>
    <dbReference type="NCBI Taxonomy" id="1349415"/>
    <lineage>
        <taxon>Bacteria</taxon>
        <taxon>Bacillati</taxon>
        <taxon>Bacillota</taxon>
        <taxon>Bacilli</taxon>
        <taxon>Lactobacillales</taxon>
        <taxon>Streptococcaceae</taxon>
        <taxon>Streptococcus</taxon>
    </lineage>
</organism>
<dbReference type="PROSITE" id="PS51191">
    <property type="entry name" value="FEMABX"/>
    <property type="match status" value="1"/>
</dbReference>
<evidence type="ECO:0000256" key="6">
    <source>
        <dbReference type="ARBA" id="ARBA00023315"/>
    </source>
</evidence>
<evidence type="ECO:0000313" key="9">
    <source>
        <dbReference type="EMBL" id="MBM7642754.1"/>
    </source>
</evidence>
<dbReference type="Gene3D" id="3.40.630.30">
    <property type="match status" value="2"/>
</dbReference>
<comment type="caution">
    <text evidence="9">The sequence shown here is derived from an EMBL/GenBank/DDBJ whole genome shotgun (WGS) entry which is preliminary data.</text>
</comment>
<sequence length="409" mass="47029">MKLKELTKENYEQTLAQMTNFSFMQSKEMCDLLDRQGNQVHYIGLEVDGNLEIIASLYSRKMLGGLRMELHSGPVYSKPDHLLSFYRLLQTYAKKHNVLELVVKPYEDFQIFDKNGNPLSDSFHDQLTSLQTIGFQHDGLTVGYPNGESTWHFVKDLTDLTEDQLLKSYNKNGQRLVKKARKVGLKVRNLERNELQIFKDIQDSTAERNGYAAKPLSYYENLFDMFGDKAEFLTATIHFQDYLEKLQEENKALKKSLANLEKQLEKNSTKKLTANYKHSLGLLDKKEAEIQQILPYAQKFGNTEIALASNLVLYSSAEVTYLFGGFYTDYNFLAAPALLQDAAMTKAIKRGIPLYNFLGIQGKFDGCDGVLRFKQNFNGYIVRKMGTFRYYPKPTTYKIIQFAKKALAR</sequence>
<dbReference type="EMBL" id="JAFBEH010000018">
    <property type="protein sequence ID" value="MBM7642754.1"/>
    <property type="molecule type" value="Genomic_DNA"/>
</dbReference>
<dbReference type="Pfam" id="PF02388">
    <property type="entry name" value="FemAB"/>
    <property type="match status" value="1"/>
</dbReference>
<evidence type="ECO:0000256" key="2">
    <source>
        <dbReference type="ARBA" id="ARBA00022490"/>
    </source>
</evidence>
<dbReference type="Proteomes" id="UP000697472">
    <property type="component" value="Unassembled WGS sequence"/>
</dbReference>
<evidence type="ECO:0000256" key="8">
    <source>
        <dbReference type="SAM" id="Coils"/>
    </source>
</evidence>
<keyword evidence="5" id="KW-0573">Peptidoglycan synthesis</keyword>
<evidence type="ECO:0000256" key="1">
    <source>
        <dbReference type="ARBA" id="ARBA00009943"/>
    </source>
</evidence>
<name>A0ABS2PTB6_9STRE</name>
<dbReference type="PANTHER" id="PTHR36174:SF2">
    <property type="entry name" value="AMINOACYLTRANSFERASE FEMA"/>
    <property type="match status" value="1"/>
</dbReference>
<dbReference type="PANTHER" id="PTHR36174">
    <property type="entry name" value="LIPID II:GLYCINE GLYCYLTRANSFERASE"/>
    <property type="match status" value="1"/>
</dbReference>
<dbReference type="Gene3D" id="1.20.58.90">
    <property type="match status" value="1"/>
</dbReference>
<dbReference type="RefSeq" id="WP_205009591.1">
    <property type="nucleotide sequence ID" value="NZ_JAFBEH010000018.1"/>
</dbReference>
<evidence type="ECO:0000256" key="4">
    <source>
        <dbReference type="ARBA" id="ARBA00022960"/>
    </source>
</evidence>
<accession>A0ABS2PTB6</accession>
<evidence type="ECO:0000256" key="3">
    <source>
        <dbReference type="ARBA" id="ARBA00022679"/>
    </source>
</evidence>
<reference evidence="9 10" key="1">
    <citation type="submission" date="2021-01" db="EMBL/GenBank/DDBJ databases">
        <title>Genomic Encyclopedia of Type Strains, Phase IV (KMG-IV): sequencing the most valuable type-strain genomes for metagenomic binning, comparative biology and taxonomic classification.</title>
        <authorList>
            <person name="Goeker M."/>
        </authorList>
    </citation>
    <scope>NUCLEOTIDE SEQUENCE [LARGE SCALE GENOMIC DNA]</scope>
    <source>
        <strain evidence="9 10">DSM 27382</strain>
    </source>
</reference>
<evidence type="ECO:0000313" key="10">
    <source>
        <dbReference type="Proteomes" id="UP000697472"/>
    </source>
</evidence>
<proteinExistence type="inferred from homology"/>
<keyword evidence="6 9" id="KW-0012">Acyltransferase</keyword>
<dbReference type="EC" id="2.3.2.-" evidence="9"/>
<keyword evidence="10" id="KW-1185">Reference proteome</keyword>
<keyword evidence="4" id="KW-0133">Cell shape</keyword>
<dbReference type="InterPro" id="IPR003447">
    <property type="entry name" value="FEMABX"/>
</dbReference>
<gene>
    <name evidence="9" type="ORF">JOC28_001051</name>
</gene>
<evidence type="ECO:0000256" key="7">
    <source>
        <dbReference type="ARBA" id="ARBA00023316"/>
    </source>
</evidence>
<dbReference type="InterPro" id="IPR016181">
    <property type="entry name" value="Acyl_CoA_acyltransferase"/>
</dbReference>
<keyword evidence="3 9" id="KW-0808">Transferase</keyword>
<keyword evidence="2" id="KW-0963">Cytoplasm</keyword>
<dbReference type="GO" id="GO:0016746">
    <property type="term" value="F:acyltransferase activity"/>
    <property type="evidence" value="ECO:0007669"/>
    <property type="project" value="UniProtKB-KW"/>
</dbReference>
<dbReference type="InterPro" id="IPR050644">
    <property type="entry name" value="PG_Glycine_Bridge_Synth"/>
</dbReference>
<comment type="similarity">
    <text evidence="1">Belongs to the FemABX family.</text>
</comment>
<evidence type="ECO:0000256" key="5">
    <source>
        <dbReference type="ARBA" id="ARBA00022984"/>
    </source>
</evidence>
<keyword evidence="7" id="KW-0961">Cell wall biogenesis/degradation</keyword>
<keyword evidence="8" id="KW-0175">Coiled coil</keyword>
<dbReference type="SUPFAM" id="SSF55729">
    <property type="entry name" value="Acyl-CoA N-acyltransferases (Nat)"/>
    <property type="match status" value="2"/>
</dbReference>